<dbReference type="OrthoDB" id="2937362at2"/>
<accession>A0A4Q0VW33</accession>
<feature type="transmembrane region" description="Helical" evidence="1">
    <location>
        <begin position="83"/>
        <end position="112"/>
    </location>
</feature>
<evidence type="ECO:0000313" key="3">
    <source>
        <dbReference type="Proteomes" id="UP000290649"/>
    </source>
</evidence>
<evidence type="ECO:0000313" key="2">
    <source>
        <dbReference type="EMBL" id="RXJ03913.1"/>
    </source>
</evidence>
<evidence type="ECO:0000256" key="1">
    <source>
        <dbReference type="SAM" id="Phobius"/>
    </source>
</evidence>
<feature type="transmembrane region" description="Helical" evidence="1">
    <location>
        <begin position="44"/>
        <end position="62"/>
    </location>
</feature>
<keyword evidence="1" id="KW-1133">Transmembrane helix</keyword>
<dbReference type="RefSeq" id="WP_129076255.1">
    <property type="nucleotide sequence ID" value="NZ_QOUX01000001.1"/>
</dbReference>
<protein>
    <submittedName>
        <fullName evidence="2">Uncharacterized protein</fullName>
    </submittedName>
</protein>
<reference evidence="2 3" key="1">
    <citation type="journal article" date="2019" name="Int. J. Syst. Evol. Microbiol.">
        <title>Anaerobacillus alkaliphilus sp. nov., a novel alkaliphilic and moderately halophilic bacterium.</title>
        <authorList>
            <person name="Borsodi A.K."/>
            <person name="Aszalos J.M."/>
            <person name="Bihari P."/>
            <person name="Nagy I."/>
            <person name="Schumann P."/>
            <person name="Sproer C."/>
            <person name="Kovacs A.L."/>
            <person name="Boka K."/>
            <person name="Dobosy P."/>
            <person name="Ovari M."/>
            <person name="Szili-Kovacs T."/>
            <person name="Toth E."/>
        </authorList>
    </citation>
    <scope>NUCLEOTIDE SEQUENCE [LARGE SCALE GENOMIC DNA]</scope>
    <source>
        <strain evidence="2 3">B16-10</strain>
    </source>
</reference>
<keyword evidence="1" id="KW-0812">Transmembrane</keyword>
<name>A0A4Q0VW33_9BACI</name>
<comment type="caution">
    <text evidence="2">The sequence shown here is derived from an EMBL/GenBank/DDBJ whole genome shotgun (WGS) entry which is preliminary data.</text>
</comment>
<sequence length="126" mass="14851">MKKRVLLLLIGFWCLKMSMNMFPTLDVLTNENFIQKLVFEPFKLLGALLLFIFGFLAIARVIKRICEQIYKGNKSNEELLWIGFILVIFVFLGFQSFWLTVLAIGFSLFYGIMDANIRRRSRHYNN</sequence>
<dbReference type="EMBL" id="QOUX01000001">
    <property type="protein sequence ID" value="RXJ03913.1"/>
    <property type="molecule type" value="Genomic_DNA"/>
</dbReference>
<organism evidence="2 3">
    <name type="scientific">Anaerobacillus alkaliphilus</name>
    <dbReference type="NCBI Taxonomy" id="1548597"/>
    <lineage>
        <taxon>Bacteria</taxon>
        <taxon>Bacillati</taxon>
        <taxon>Bacillota</taxon>
        <taxon>Bacilli</taxon>
        <taxon>Bacillales</taxon>
        <taxon>Bacillaceae</taxon>
        <taxon>Anaerobacillus</taxon>
    </lineage>
</organism>
<dbReference type="AlphaFoldDB" id="A0A4Q0VW33"/>
<keyword evidence="3" id="KW-1185">Reference proteome</keyword>
<dbReference type="Proteomes" id="UP000290649">
    <property type="component" value="Unassembled WGS sequence"/>
</dbReference>
<proteinExistence type="predicted"/>
<gene>
    <name evidence="2" type="ORF">DS745_00530</name>
</gene>
<keyword evidence="1" id="KW-0472">Membrane</keyword>